<proteinExistence type="predicted"/>
<sequence>MDDTTADGTPRIAPGRQTSPFCPPWCTSRHDTEHEVAFIDTPGGHAVSVAVAQPADAADPVVVALVSTPRELLSSVSLSHEQARGLAQVLATVQPTPPAGPVLLPHGGGSEEMAESPVVVAAFAEALSAAADVIELLTMGKR</sequence>
<protein>
    <submittedName>
        <fullName evidence="2">Uncharacterized protein</fullName>
    </submittedName>
</protein>
<dbReference type="EMBL" id="JAUSRB010000002">
    <property type="protein sequence ID" value="MDP9868476.1"/>
    <property type="molecule type" value="Genomic_DNA"/>
</dbReference>
<evidence type="ECO:0000256" key="1">
    <source>
        <dbReference type="SAM" id="MobiDB-lite"/>
    </source>
</evidence>
<accession>A0ABT9RI07</accession>
<evidence type="ECO:0000313" key="3">
    <source>
        <dbReference type="Proteomes" id="UP001230426"/>
    </source>
</evidence>
<gene>
    <name evidence="2" type="ORF">J2S55_007742</name>
</gene>
<reference evidence="2 3" key="1">
    <citation type="submission" date="2023-07" db="EMBL/GenBank/DDBJ databases">
        <title>Sequencing the genomes of 1000 actinobacteria strains.</title>
        <authorList>
            <person name="Klenk H.-P."/>
        </authorList>
    </citation>
    <scope>NUCLEOTIDE SEQUENCE [LARGE SCALE GENOMIC DNA]</scope>
    <source>
        <strain evidence="2 3">DSM 44109</strain>
    </source>
</reference>
<comment type="caution">
    <text evidence="2">The sequence shown here is derived from an EMBL/GenBank/DDBJ whole genome shotgun (WGS) entry which is preliminary data.</text>
</comment>
<dbReference type="Proteomes" id="UP001230426">
    <property type="component" value="Unassembled WGS sequence"/>
</dbReference>
<evidence type="ECO:0000313" key="2">
    <source>
        <dbReference type="EMBL" id="MDP9868476.1"/>
    </source>
</evidence>
<feature type="region of interest" description="Disordered" evidence="1">
    <location>
        <begin position="1"/>
        <end position="23"/>
    </location>
</feature>
<keyword evidence="3" id="KW-1185">Reference proteome</keyword>
<organism evidence="2 3">
    <name type="scientific">Streptosporangium brasiliense</name>
    <dbReference type="NCBI Taxonomy" id="47480"/>
    <lineage>
        <taxon>Bacteria</taxon>
        <taxon>Bacillati</taxon>
        <taxon>Actinomycetota</taxon>
        <taxon>Actinomycetes</taxon>
        <taxon>Streptosporangiales</taxon>
        <taxon>Streptosporangiaceae</taxon>
        <taxon>Streptosporangium</taxon>
    </lineage>
</organism>
<dbReference type="RefSeq" id="WP_306871378.1">
    <property type="nucleotide sequence ID" value="NZ_JAUSRB010000002.1"/>
</dbReference>
<name>A0ABT9RI07_9ACTN</name>